<evidence type="ECO:0000313" key="3">
    <source>
        <dbReference type="Proteomes" id="UP000091857"/>
    </source>
</evidence>
<dbReference type="PANTHER" id="PTHR31900">
    <property type="entry name" value="F-BOX/RNI SUPERFAMILY PROTEIN-RELATED"/>
    <property type="match status" value="1"/>
</dbReference>
<dbReference type="InterPro" id="IPR001810">
    <property type="entry name" value="F-box_dom"/>
</dbReference>
<dbReference type="EMBL" id="CM004389">
    <property type="protein sequence ID" value="OAY55001.1"/>
    <property type="molecule type" value="Genomic_DNA"/>
</dbReference>
<dbReference type="Pfam" id="PF00646">
    <property type="entry name" value="F-box"/>
    <property type="match status" value="1"/>
</dbReference>
<gene>
    <name evidence="2" type="ORF">MANES_03G120000v8</name>
</gene>
<dbReference type="Gene3D" id="1.20.1280.50">
    <property type="match status" value="1"/>
</dbReference>
<sequence length="546" mass="61591">METNSGSSCRGSHNKCNGTGKQQIIDSSYGGIDYISNLPEAIILYILSFLPLKEWIVLSLVSKRWKYIWTKISDLNLDEMEIASSIAQKAVSCSQCGSFTSPNCSYPCLYDLLCAARRKFAEFVDRMLLLHSGCTINTLRLYFFHDIQDGYTKRIDTWVRYALNSNIKELELDFSDTEHFKFFDAQGLVMRCTNPPQQYELPRGFFAPKVLEIFALTFCKFRASSFKTFGSLQSLHLKQLEVLDGSIAEIASKCPVLEDLIMEYCVIPDGFFVSEVDIMIKQLSMIHCASNEMLHVDISTPNLLMLTIVGKYLSSASIRKATRLTNALISISTISAHNADGDALNSLLRGLSYCQSLTLSTWNIQVIPVESTLLQWLHLPLQKLKHLSLIVGISKKELPRLSCLLMSCPNLESLAVVLSGPLENVGLDLPTPTVYNIEEETYWESQTQSFHFLKTSLKELAIIGLTGTRNEMPMITFLLKNAIVLKNLAISLCIPDKYFSGNLDEFINIRRNLDQMFNFIRESIQAEVGVIVEPFPYSAHMNHEVP</sequence>
<dbReference type="InterPro" id="IPR050232">
    <property type="entry name" value="FBL13/AtMIF1-like"/>
</dbReference>
<name>A0A2C9W6N4_MANES</name>
<evidence type="ECO:0000259" key="1">
    <source>
        <dbReference type="PROSITE" id="PS50181"/>
    </source>
</evidence>
<reference evidence="3" key="1">
    <citation type="journal article" date="2016" name="Nat. Biotechnol.">
        <title>Sequencing wild and cultivated cassava and related species reveals extensive interspecific hybridization and genetic diversity.</title>
        <authorList>
            <person name="Bredeson J.V."/>
            <person name="Lyons J.B."/>
            <person name="Prochnik S.E."/>
            <person name="Wu G.A."/>
            <person name="Ha C.M."/>
            <person name="Edsinger-Gonzales E."/>
            <person name="Grimwood J."/>
            <person name="Schmutz J."/>
            <person name="Rabbi I.Y."/>
            <person name="Egesi C."/>
            <person name="Nauluvula P."/>
            <person name="Lebot V."/>
            <person name="Ndunguru J."/>
            <person name="Mkamilo G."/>
            <person name="Bart R.S."/>
            <person name="Setter T.L."/>
            <person name="Gleadow R.M."/>
            <person name="Kulakow P."/>
            <person name="Ferguson M.E."/>
            <person name="Rounsley S."/>
            <person name="Rokhsar D.S."/>
        </authorList>
    </citation>
    <scope>NUCLEOTIDE SEQUENCE [LARGE SCALE GENOMIC DNA]</scope>
    <source>
        <strain evidence="3">cv. AM560-2</strain>
    </source>
</reference>
<protein>
    <recommendedName>
        <fullName evidence="1">F-box domain-containing protein</fullName>
    </recommendedName>
</protein>
<dbReference type="InterPro" id="IPR036047">
    <property type="entry name" value="F-box-like_dom_sf"/>
</dbReference>
<accession>A0A2C9W6N4</accession>
<dbReference type="SMART" id="SM00256">
    <property type="entry name" value="FBOX"/>
    <property type="match status" value="1"/>
</dbReference>
<dbReference type="OMA" id="CTINTLR"/>
<dbReference type="SUPFAM" id="SSF81383">
    <property type="entry name" value="F-box domain"/>
    <property type="match status" value="1"/>
</dbReference>
<dbReference type="CDD" id="cd22160">
    <property type="entry name" value="F-box_AtFBL13-like"/>
    <property type="match status" value="1"/>
</dbReference>
<dbReference type="InterPro" id="IPR032675">
    <property type="entry name" value="LRR_dom_sf"/>
</dbReference>
<dbReference type="STRING" id="3983.A0A2C9W6N4"/>
<dbReference type="Gene3D" id="3.80.10.10">
    <property type="entry name" value="Ribonuclease Inhibitor"/>
    <property type="match status" value="1"/>
</dbReference>
<dbReference type="Proteomes" id="UP000091857">
    <property type="component" value="Chromosome 3"/>
</dbReference>
<organism evidence="2 3">
    <name type="scientific">Manihot esculenta</name>
    <name type="common">Cassava</name>
    <name type="synonym">Jatropha manihot</name>
    <dbReference type="NCBI Taxonomy" id="3983"/>
    <lineage>
        <taxon>Eukaryota</taxon>
        <taxon>Viridiplantae</taxon>
        <taxon>Streptophyta</taxon>
        <taxon>Embryophyta</taxon>
        <taxon>Tracheophyta</taxon>
        <taxon>Spermatophyta</taxon>
        <taxon>Magnoliopsida</taxon>
        <taxon>eudicotyledons</taxon>
        <taxon>Gunneridae</taxon>
        <taxon>Pentapetalae</taxon>
        <taxon>rosids</taxon>
        <taxon>fabids</taxon>
        <taxon>Malpighiales</taxon>
        <taxon>Euphorbiaceae</taxon>
        <taxon>Crotonoideae</taxon>
        <taxon>Manihoteae</taxon>
        <taxon>Manihot</taxon>
    </lineage>
</organism>
<dbReference type="SUPFAM" id="SSF52047">
    <property type="entry name" value="RNI-like"/>
    <property type="match status" value="1"/>
</dbReference>
<dbReference type="PROSITE" id="PS50181">
    <property type="entry name" value="FBOX"/>
    <property type="match status" value="1"/>
</dbReference>
<dbReference type="PANTHER" id="PTHR31900:SF30">
    <property type="entry name" value="SUPERFAMILY PROTEIN, PUTATIVE-RELATED"/>
    <property type="match status" value="1"/>
</dbReference>
<dbReference type="InterPro" id="IPR053781">
    <property type="entry name" value="F-box_AtFBL13-like"/>
</dbReference>
<dbReference type="InterPro" id="IPR055357">
    <property type="entry name" value="LRR_At1g61320_AtMIF1"/>
</dbReference>
<keyword evidence="3" id="KW-1185">Reference proteome</keyword>
<dbReference type="Gramene" id="Manes.03G120000.3.v8.1">
    <property type="protein sequence ID" value="Manes.03G120000.3.v8.1.CDS"/>
    <property type="gene ID" value="Manes.03G120000.v8.1"/>
</dbReference>
<dbReference type="AlphaFoldDB" id="A0A2C9W6N4"/>
<dbReference type="Pfam" id="PF23622">
    <property type="entry name" value="LRR_At1g61320_AtMIF1"/>
    <property type="match status" value="1"/>
</dbReference>
<feature type="domain" description="F-box" evidence="1">
    <location>
        <begin position="32"/>
        <end position="80"/>
    </location>
</feature>
<comment type="caution">
    <text evidence="2">The sequence shown here is derived from an EMBL/GenBank/DDBJ whole genome shotgun (WGS) entry which is preliminary data.</text>
</comment>
<evidence type="ECO:0000313" key="2">
    <source>
        <dbReference type="EMBL" id="OAY55001.1"/>
    </source>
</evidence>
<proteinExistence type="predicted"/>